<protein>
    <submittedName>
        <fullName evidence="1">Uncharacterized protein</fullName>
    </submittedName>
</protein>
<name>F5Z7H7_ALTNA</name>
<keyword evidence="2" id="KW-1185">Reference proteome</keyword>
<accession>F5Z7H7</accession>
<evidence type="ECO:0000313" key="2">
    <source>
        <dbReference type="Proteomes" id="UP000000683"/>
    </source>
</evidence>
<dbReference type="KEGG" id="alt:ambt_07460"/>
<dbReference type="EMBL" id="CP002339">
    <property type="protein sequence ID" value="AEF03020.1"/>
    <property type="molecule type" value="Genomic_DNA"/>
</dbReference>
<dbReference type="Proteomes" id="UP000000683">
    <property type="component" value="Chromosome"/>
</dbReference>
<organism evidence="1 2">
    <name type="scientific">Alteromonas naphthalenivorans</name>
    <dbReference type="NCBI Taxonomy" id="715451"/>
    <lineage>
        <taxon>Bacteria</taxon>
        <taxon>Pseudomonadati</taxon>
        <taxon>Pseudomonadota</taxon>
        <taxon>Gammaproteobacteria</taxon>
        <taxon>Alteromonadales</taxon>
        <taxon>Alteromonadaceae</taxon>
        <taxon>Alteromonas/Salinimonas group</taxon>
        <taxon>Alteromonas</taxon>
    </lineage>
</organism>
<dbReference type="HOGENOM" id="CLU_016122_0_0_6"/>
<dbReference type="RefSeq" id="WP_013783960.1">
    <property type="nucleotide sequence ID" value="NC_015554.1"/>
</dbReference>
<dbReference type="eggNOG" id="ENOG5032QGV">
    <property type="taxonomic scope" value="Bacteria"/>
</dbReference>
<evidence type="ECO:0000313" key="1">
    <source>
        <dbReference type="EMBL" id="AEF03020.1"/>
    </source>
</evidence>
<dbReference type="OrthoDB" id="6916899at2"/>
<sequence>MDKKMSLDEKFVFIKIHYGEPIHDGTVELFKEKSYSQIMKISKNLVAYSNILCPVLLSSGRKDLTYCLKLVAIDLSQRLAKPTAYSDFISLKTHIIKLIERSHIPWVTFSKKDLSFLSVAIPKMTYEELKKQAIPRKIQLGFHHVNPKIEVFKEVLNKTCSPEISDALINHAMAYKKKTRQKIITQLTDFLNGITTDKPDWYNHPLVLQSELIKFRANLLDRYQRNTAYLHFHIISKAIRTLMEQGLLDSQIDLPDNYKGSWRNQTLRANNPLISNLDLYDLNSTSFTKDTPRFLEQLKKEIDTNLACLTDVAKNIVWEGYKDYLLGTEVITQYKSFIEQHTGKHIHVEDQLAPKFQTKLSAIWPENNISDFLTSKRVAYYDSNYEFYISGGTNDPNSPYKVSNSVNRYLGLTIEVASAMQTIIVEEIGINPFSLYDISISSDGVGREFVQITDEGSVRLRALKKRAKQSKTRKAKGGPVLLSQIQKSDIDAAVCLKIALEMTSRARESSEIRKLWVFRTANGVQHVSDSAFQDNFNKMKASLPSKNKALQHSTLKKIRGSKGVLIFLQSRGDALRTANYLGNQVETTLNRYIPPYLSELIYRNKIRAFQNVLLYMAIGLEDSPSDALNMSEKELKSQLEVAFNNEDMGGNLYDKLKNPDDENIHNEELYFCVSIDNIKTALIYIKTGSDPILKEQCVTAVSAISESTVIMKQMLRTAQLAVQKC</sequence>
<reference evidence="1 2" key="1">
    <citation type="journal article" date="2011" name="J. Bacteriol.">
        <title>Complete genome sequence of the polycyclic aromatic hydrocarbon-degrading bacterium Alteromonas sp. strain SN2.</title>
        <authorList>
            <person name="Jin H.M."/>
            <person name="Jeong H."/>
            <person name="Moon E.J."/>
            <person name="Math R.K."/>
            <person name="Lee K."/>
            <person name="Kim H.J."/>
            <person name="Jeon C.O."/>
            <person name="Oh T.K."/>
            <person name="Kim J.F."/>
        </authorList>
    </citation>
    <scope>NUCLEOTIDE SEQUENCE [LARGE SCALE GENOMIC DNA]</scope>
    <source>
        <strain evidence="2">JCM 17741 / KACC 18427 / KCTC 11700BP / SN2</strain>
    </source>
</reference>
<dbReference type="AlphaFoldDB" id="F5Z7H7"/>
<gene>
    <name evidence="1" type="ordered locus">ambt_07460</name>
</gene>
<proteinExistence type="predicted"/>